<dbReference type="Proteomes" id="UP000499080">
    <property type="component" value="Unassembled WGS sequence"/>
</dbReference>
<keyword evidence="2" id="KW-1185">Reference proteome</keyword>
<comment type="caution">
    <text evidence="1">The sequence shown here is derived from an EMBL/GenBank/DDBJ whole genome shotgun (WGS) entry which is preliminary data.</text>
</comment>
<gene>
    <name evidence="1" type="ORF">AVEN_206186_1</name>
</gene>
<name>A0A4Y2EE07_ARAVE</name>
<accession>A0A4Y2EE07</accession>
<dbReference type="EMBL" id="BGPR01000561">
    <property type="protein sequence ID" value="GBM26506.1"/>
    <property type="molecule type" value="Genomic_DNA"/>
</dbReference>
<reference evidence="1 2" key="1">
    <citation type="journal article" date="2019" name="Sci. Rep.">
        <title>Orb-weaving spider Araneus ventricosus genome elucidates the spidroin gene catalogue.</title>
        <authorList>
            <person name="Kono N."/>
            <person name="Nakamura H."/>
            <person name="Ohtoshi R."/>
            <person name="Moran D.A.P."/>
            <person name="Shinohara A."/>
            <person name="Yoshida Y."/>
            <person name="Fujiwara M."/>
            <person name="Mori M."/>
            <person name="Tomita M."/>
            <person name="Arakawa K."/>
        </authorList>
    </citation>
    <scope>NUCLEOTIDE SEQUENCE [LARGE SCALE GENOMIC DNA]</scope>
</reference>
<evidence type="ECO:0000313" key="2">
    <source>
        <dbReference type="Proteomes" id="UP000499080"/>
    </source>
</evidence>
<protein>
    <submittedName>
        <fullName evidence="1">Uncharacterized protein</fullName>
    </submittedName>
</protein>
<sequence>MLRMNNACVNPQLNRDKHAISIMTRIPSDIAITDIWAVESMLPPDNDRGGGPFICIRIRQRNNESFTDGNDGALRMNTFRKRRPLDYWMESKWWGL</sequence>
<evidence type="ECO:0000313" key="1">
    <source>
        <dbReference type="EMBL" id="GBM26506.1"/>
    </source>
</evidence>
<dbReference type="AlphaFoldDB" id="A0A4Y2EE07"/>
<organism evidence="1 2">
    <name type="scientific">Araneus ventricosus</name>
    <name type="common">Orbweaver spider</name>
    <name type="synonym">Epeira ventricosa</name>
    <dbReference type="NCBI Taxonomy" id="182803"/>
    <lineage>
        <taxon>Eukaryota</taxon>
        <taxon>Metazoa</taxon>
        <taxon>Ecdysozoa</taxon>
        <taxon>Arthropoda</taxon>
        <taxon>Chelicerata</taxon>
        <taxon>Arachnida</taxon>
        <taxon>Araneae</taxon>
        <taxon>Araneomorphae</taxon>
        <taxon>Entelegynae</taxon>
        <taxon>Araneoidea</taxon>
        <taxon>Araneidae</taxon>
        <taxon>Araneus</taxon>
    </lineage>
</organism>
<proteinExistence type="predicted"/>